<dbReference type="Proteomes" id="UP000517916">
    <property type="component" value="Unassembled WGS sequence"/>
</dbReference>
<dbReference type="Gene3D" id="3.90.1200.10">
    <property type="match status" value="1"/>
</dbReference>
<dbReference type="RefSeq" id="WP_025357776.1">
    <property type="nucleotide sequence ID" value="NZ_BAAABQ010000001.1"/>
</dbReference>
<dbReference type="InterPro" id="IPR002575">
    <property type="entry name" value="Aminoglycoside_PTrfase"/>
</dbReference>
<dbReference type="GO" id="GO:0008904">
    <property type="term" value="F:hygromycin-B 7''-O-phosphotransferase activity"/>
    <property type="evidence" value="ECO:0007669"/>
    <property type="project" value="UniProtKB-EC"/>
</dbReference>
<comment type="caution">
    <text evidence="2">The sequence shown here is derived from an EMBL/GenBank/DDBJ whole genome shotgun (WGS) entry which is preliminary data.</text>
</comment>
<dbReference type="InterPro" id="IPR051678">
    <property type="entry name" value="AGP_Transferase"/>
</dbReference>
<accession>A0ABR6BDB8</accession>
<dbReference type="CDD" id="cd05120">
    <property type="entry name" value="APH_ChoK_like"/>
    <property type="match status" value="1"/>
</dbReference>
<dbReference type="PIRSF" id="PIRSF000707">
    <property type="entry name" value="Hygromycin-B_kinase"/>
    <property type="match status" value="1"/>
</dbReference>
<sequence>MSGFPLADTEARFRVVARDEVALRPVVGAVCAQAGLSGAVQRFESGSLPVYAVGEDLVLKLYPPVFAGEAGVESRVLGAVAGRLPVPTPGVVAVGEVAGWAYVVMRRLRGVALSAVWSSLGVAERASVAAQVGESLAALHEVPVVDGLGPADWSGWLAEQRAGCVARQRALGADERLLSGVPAFLEQVVVPGGAPVLLHTEVMGDHLLVSPEDWRLSGLFDFEPAMGGGREYEFVAVGLFVTRGDAAALRCLLSAYGYSPGELGPELSRRLLAWTLVHRYCDLAWFLREVPVPAGAGLEQLAQCWFGV</sequence>
<keyword evidence="2" id="KW-0808">Transferase</keyword>
<dbReference type="EMBL" id="JACJID010000001">
    <property type="protein sequence ID" value="MBA8924697.1"/>
    <property type="molecule type" value="Genomic_DNA"/>
</dbReference>
<evidence type="ECO:0000313" key="2">
    <source>
        <dbReference type="EMBL" id="MBA8924697.1"/>
    </source>
</evidence>
<proteinExistence type="predicted"/>
<dbReference type="InterPro" id="IPR016259">
    <property type="entry name" value="Hygromycin-B_Kinase"/>
</dbReference>
<dbReference type="Pfam" id="PF01636">
    <property type="entry name" value="APH"/>
    <property type="match status" value="1"/>
</dbReference>
<dbReference type="EC" id="2.7.1.119" evidence="2"/>
<dbReference type="SUPFAM" id="SSF56112">
    <property type="entry name" value="Protein kinase-like (PK-like)"/>
    <property type="match status" value="1"/>
</dbReference>
<protein>
    <submittedName>
        <fullName evidence="2">Hygromycin-B 7''-O-kinase</fullName>
        <ecNumber evidence="2">2.7.1.119</ecNumber>
    </submittedName>
</protein>
<name>A0ABR6BDB8_9PSEU</name>
<dbReference type="InterPro" id="IPR011009">
    <property type="entry name" value="Kinase-like_dom_sf"/>
</dbReference>
<keyword evidence="3" id="KW-1185">Reference proteome</keyword>
<gene>
    <name evidence="2" type="ORF">BC739_001894</name>
</gene>
<dbReference type="PANTHER" id="PTHR21310:SF15">
    <property type="entry name" value="AMINOGLYCOSIDE PHOSPHOTRANSFERASE DOMAIN-CONTAINING PROTEIN"/>
    <property type="match status" value="1"/>
</dbReference>
<dbReference type="PANTHER" id="PTHR21310">
    <property type="entry name" value="AMINOGLYCOSIDE PHOSPHOTRANSFERASE-RELATED-RELATED"/>
    <property type="match status" value="1"/>
</dbReference>
<evidence type="ECO:0000259" key="1">
    <source>
        <dbReference type="Pfam" id="PF01636"/>
    </source>
</evidence>
<organism evidence="2 3">
    <name type="scientific">Kutzneria viridogrisea</name>
    <dbReference type="NCBI Taxonomy" id="47990"/>
    <lineage>
        <taxon>Bacteria</taxon>
        <taxon>Bacillati</taxon>
        <taxon>Actinomycetota</taxon>
        <taxon>Actinomycetes</taxon>
        <taxon>Pseudonocardiales</taxon>
        <taxon>Pseudonocardiaceae</taxon>
        <taxon>Kutzneria</taxon>
    </lineage>
</organism>
<reference evidence="2 3" key="1">
    <citation type="submission" date="2020-08" db="EMBL/GenBank/DDBJ databases">
        <title>Genomic Encyclopedia of Archaeal and Bacterial Type Strains, Phase II (KMG-II): from individual species to whole genera.</title>
        <authorList>
            <person name="Goeker M."/>
        </authorList>
    </citation>
    <scope>NUCLEOTIDE SEQUENCE [LARGE SCALE GENOMIC DNA]</scope>
    <source>
        <strain evidence="2 3">DSM 43850</strain>
    </source>
</reference>
<feature type="domain" description="Aminoglycoside phosphotransferase" evidence="1">
    <location>
        <begin position="40"/>
        <end position="260"/>
    </location>
</feature>
<evidence type="ECO:0000313" key="3">
    <source>
        <dbReference type="Proteomes" id="UP000517916"/>
    </source>
</evidence>